<reference evidence="1" key="1">
    <citation type="journal article" date="2022" name="bioRxiv">
        <title>Population genetic analysis of Ophidiomyces ophidiicola, the causative agent of snake fungal disease, indicates recent introductions to the USA.</title>
        <authorList>
            <person name="Ladner J.T."/>
            <person name="Palmer J.M."/>
            <person name="Ettinger C.L."/>
            <person name="Stajich J.E."/>
            <person name="Farrell T.M."/>
            <person name="Glorioso B.M."/>
            <person name="Lawson B."/>
            <person name="Price S.J."/>
            <person name="Stengle A.G."/>
            <person name="Grear D.A."/>
            <person name="Lorch J.M."/>
        </authorList>
    </citation>
    <scope>NUCLEOTIDE SEQUENCE</scope>
    <source>
        <strain evidence="1">NWHC 24266-5</strain>
    </source>
</reference>
<protein>
    <submittedName>
        <fullName evidence="1">Uncharacterized protein</fullName>
    </submittedName>
</protein>
<dbReference type="EMBL" id="JALBCA010000100">
    <property type="protein sequence ID" value="KAI2383083.1"/>
    <property type="molecule type" value="Genomic_DNA"/>
</dbReference>
<organism evidence="1">
    <name type="scientific">Ophidiomyces ophidiicola</name>
    <dbReference type="NCBI Taxonomy" id="1387563"/>
    <lineage>
        <taxon>Eukaryota</taxon>
        <taxon>Fungi</taxon>
        <taxon>Dikarya</taxon>
        <taxon>Ascomycota</taxon>
        <taxon>Pezizomycotina</taxon>
        <taxon>Eurotiomycetes</taxon>
        <taxon>Eurotiomycetidae</taxon>
        <taxon>Onygenales</taxon>
        <taxon>Onygenaceae</taxon>
        <taxon>Ophidiomyces</taxon>
    </lineage>
</organism>
<evidence type="ECO:0000313" key="1">
    <source>
        <dbReference type="EMBL" id="KAI2383083.1"/>
    </source>
</evidence>
<proteinExistence type="predicted"/>
<comment type="caution">
    <text evidence="1">The sequence shown here is derived from an EMBL/GenBank/DDBJ whole genome shotgun (WGS) entry which is preliminary data.</text>
</comment>
<name>A0ACB8UQN0_9EURO</name>
<sequence length="550" mass="61243">MPFSSPFPPLQIPKVDLLSYLFPPNTPVSEKPIWIDAEHPENCLSPRQLLQWVRRLAFGLDRLGVKPGEVVVTLTPNHIFVPVAFLGIVGSRRLFSGISPSFTANEVAYQLRDTEAQALLVHPSVATVAIEAAQKVGLGLDRVFLFSDEPCNPIQCLKDWRSMIGTTDQGQQWTWVPMTEQESQSALATVNYSSGTTGFPKGVKITHYNIIANIKQSVFARFLYKRNRPQERFIGLLPLYHAYGQLFTISMVVPLNIPVYVMKEFNYEAYLRHIQTYRITNLQIAPPILLMLIKRPETVNYDLSSVTDALCGAAPVSKEAQNEASQKFNFPISQGWGMTETTCAAMSVLGGMRDDTGSVGQLIPNTEAKLINDDGCEVGDNEPGELYIRGPQVCLGYWKNEEATAETISTDGWLKTGDIAVVRNGRFWIVDRKKELIKVNGFQVAPAELEAVLSSHEDIEDAGVVRIILNGEEYPRAYIQLQPNAKGKITPGDIHHYLSSRIARHKQLAGGISFVDAVPRLASGKIVRKLLREWAVRDADVLEKEDKAKL</sequence>
<gene>
    <name evidence="1" type="ORF">LOY88_005518</name>
</gene>
<accession>A0ACB8UQN0</accession>